<feature type="signal peptide" evidence="2">
    <location>
        <begin position="1"/>
        <end position="23"/>
    </location>
</feature>
<dbReference type="OrthoDB" id="3668964at2"/>
<dbReference type="STRING" id="1703345.A3860_36945"/>
<dbReference type="Proteomes" id="UP000192796">
    <property type="component" value="Unassembled WGS sequence"/>
</dbReference>
<name>A0A1V9FMS5_9BACT</name>
<organism evidence="4 5">
    <name type="scientific">Niastella vici</name>
    <dbReference type="NCBI Taxonomy" id="1703345"/>
    <lineage>
        <taxon>Bacteria</taxon>
        <taxon>Pseudomonadati</taxon>
        <taxon>Bacteroidota</taxon>
        <taxon>Chitinophagia</taxon>
        <taxon>Chitinophagales</taxon>
        <taxon>Chitinophagaceae</taxon>
        <taxon>Niastella</taxon>
    </lineage>
</organism>
<reference evidence="4 5" key="1">
    <citation type="submission" date="2016-03" db="EMBL/GenBank/DDBJ databases">
        <title>Niastella vici sp. nov., isolated from farmland soil.</title>
        <authorList>
            <person name="Chen L."/>
            <person name="Wang D."/>
            <person name="Yang S."/>
            <person name="Wang G."/>
        </authorList>
    </citation>
    <scope>NUCLEOTIDE SEQUENCE [LARGE SCALE GENOMIC DNA]</scope>
    <source>
        <strain evidence="4 5">DJ57</strain>
    </source>
</reference>
<keyword evidence="2" id="KW-0732">Signal</keyword>
<accession>A0A1V9FMS5</accession>
<dbReference type="InterPro" id="IPR029058">
    <property type="entry name" value="AB_hydrolase_fold"/>
</dbReference>
<sequence length="277" mass="30689">MKKILRSLLLLLFLSSTLSKVFSQDSLATKPDTISFTSGNLVLKGLLWKPEGRGPFPAVLFNHGSEANSMWYLPGVAKYFVGHGYAFFTPFRRGQTLSKGQGRYMGDILDSIRNNEGPNAAYPVIIRLHETEQFQDQLSGLQALKKQKGIDTSRIAVAGISFGGIQTMIMATKNTGIKAAVNFAGAAMMWDGSEDGREWMKKLAAQATVPVYFIQAENDFSIQPSIQEAAEMEKAGKTYKIKIYPPRGTQAKDGHMFVRDGDIWGPEVFAFLDKYLK</sequence>
<dbReference type="Gene3D" id="3.40.50.1820">
    <property type="entry name" value="alpha/beta hydrolase"/>
    <property type="match status" value="1"/>
</dbReference>
<gene>
    <name evidence="4" type="ORF">A3860_36945</name>
</gene>
<feature type="chain" id="PRO_5012393221" description="Dienelactone hydrolase domain-containing protein" evidence="2">
    <location>
        <begin position="24"/>
        <end position="277"/>
    </location>
</feature>
<dbReference type="GO" id="GO:0052689">
    <property type="term" value="F:carboxylic ester hydrolase activity"/>
    <property type="evidence" value="ECO:0007669"/>
    <property type="project" value="UniProtKB-ARBA"/>
</dbReference>
<dbReference type="PANTHER" id="PTHR22946">
    <property type="entry name" value="DIENELACTONE HYDROLASE DOMAIN-CONTAINING PROTEIN-RELATED"/>
    <property type="match status" value="1"/>
</dbReference>
<keyword evidence="5" id="KW-1185">Reference proteome</keyword>
<evidence type="ECO:0000256" key="2">
    <source>
        <dbReference type="SAM" id="SignalP"/>
    </source>
</evidence>
<dbReference type="SUPFAM" id="SSF53474">
    <property type="entry name" value="alpha/beta-Hydrolases"/>
    <property type="match status" value="1"/>
</dbReference>
<dbReference type="RefSeq" id="WP_081154565.1">
    <property type="nucleotide sequence ID" value="NZ_LVYD01000076.1"/>
</dbReference>
<evidence type="ECO:0000313" key="4">
    <source>
        <dbReference type="EMBL" id="OQP59581.1"/>
    </source>
</evidence>
<dbReference type="Pfam" id="PF01738">
    <property type="entry name" value="DLH"/>
    <property type="match status" value="1"/>
</dbReference>
<dbReference type="EMBL" id="LVYD01000076">
    <property type="protein sequence ID" value="OQP59581.1"/>
    <property type="molecule type" value="Genomic_DNA"/>
</dbReference>
<protein>
    <recommendedName>
        <fullName evidence="3">Dienelactone hydrolase domain-containing protein</fullName>
    </recommendedName>
</protein>
<feature type="domain" description="Dienelactone hydrolase" evidence="3">
    <location>
        <begin position="49"/>
        <end position="245"/>
    </location>
</feature>
<proteinExistence type="predicted"/>
<dbReference type="InterPro" id="IPR002925">
    <property type="entry name" value="Dienelactn_hydro"/>
</dbReference>
<evidence type="ECO:0000313" key="5">
    <source>
        <dbReference type="Proteomes" id="UP000192796"/>
    </source>
</evidence>
<dbReference type="AlphaFoldDB" id="A0A1V9FMS5"/>
<dbReference type="InterPro" id="IPR050261">
    <property type="entry name" value="FrsA_esterase"/>
</dbReference>
<evidence type="ECO:0000256" key="1">
    <source>
        <dbReference type="ARBA" id="ARBA00022801"/>
    </source>
</evidence>
<keyword evidence="1" id="KW-0378">Hydrolase</keyword>
<dbReference type="PANTHER" id="PTHR22946:SF9">
    <property type="entry name" value="POLYKETIDE TRANSFERASE AF380"/>
    <property type="match status" value="1"/>
</dbReference>
<evidence type="ECO:0000259" key="3">
    <source>
        <dbReference type="Pfam" id="PF01738"/>
    </source>
</evidence>
<comment type="caution">
    <text evidence="4">The sequence shown here is derived from an EMBL/GenBank/DDBJ whole genome shotgun (WGS) entry which is preliminary data.</text>
</comment>